<comment type="caution">
    <text evidence="4">The sequence shown here is derived from an EMBL/GenBank/DDBJ whole genome shotgun (WGS) entry which is preliminary data.</text>
</comment>
<feature type="domain" description="NodB homology" evidence="3">
    <location>
        <begin position="99"/>
        <end position="279"/>
    </location>
</feature>
<name>A0ABS2PIS9_9BACL</name>
<evidence type="ECO:0000259" key="3">
    <source>
        <dbReference type="PROSITE" id="PS51677"/>
    </source>
</evidence>
<feature type="region of interest" description="Disordered" evidence="1">
    <location>
        <begin position="24"/>
        <end position="80"/>
    </location>
</feature>
<dbReference type="RefSeq" id="WP_239575801.1">
    <property type="nucleotide sequence ID" value="NZ_JAFBEC010000030.1"/>
</dbReference>
<evidence type="ECO:0000256" key="1">
    <source>
        <dbReference type="SAM" id="MobiDB-lite"/>
    </source>
</evidence>
<feature type="compositionally biased region" description="Acidic residues" evidence="1">
    <location>
        <begin position="24"/>
        <end position="78"/>
    </location>
</feature>
<evidence type="ECO:0000313" key="5">
    <source>
        <dbReference type="Proteomes" id="UP000741863"/>
    </source>
</evidence>
<keyword evidence="5" id="KW-1185">Reference proteome</keyword>
<dbReference type="Gene3D" id="3.20.20.370">
    <property type="entry name" value="Glycoside hydrolase/deacetylase"/>
    <property type="match status" value="1"/>
</dbReference>
<sequence>MNKPKMLIALGALPLLVLSACGDTESEETAAEVEGIDEPVEEVETDIEDENKSDDELESDEENDNSDEDVEEEPEELEPQYTWNQEAGIFESIGDAQSEAVLLTIDDAPDNHAVEMAEILHNLDVSAIFFVNGHFLTTEEQEEELLQIIDYGHAIGNHTMGHPDLQTLSEEEQYEEIVGLNDVIEDISGERPDFFRAPFGLNTDYTRELAKDEEMLLMNWTYGYDWESDYLEAEPLADVMVNTELLRNGANLLMHDREWTKDALEDIVLGIEEKGYRFIHPDEIALEDE</sequence>
<dbReference type="SUPFAM" id="SSF88713">
    <property type="entry name" value="Glycoside hydrolase/deacetylase"/>
    <property type="match status" value="1"/>
</dbReference>
<reference evidence="4 5" key="1">
    <citation type="submission" date="2021-01" db="EMBL/GenBank/DDBJ databases">
        <title>Genomic Encyclopedia of Type Strains, Phase IV (KMG-IV): sequencing the most valuable type-strain genomes for metagenomic binning, comparative biology and taxonomic classification.</title>
        <authorList>
            <person name="Goeker M."/>
        </authorList>
    </citation>
    <scope>NUCLEOTIDE SEQUENCE [LARGE SCALE GENOMIC DNA]</scope>
    <source>
        <strain evidence="4 5">DSM 25540</strain>
    </source>
</reference>
<proteinExistence type="predicted"/>
<evidence type="ECO:0000256" key="2">
    <source>
        <dbReference type="SAM" id="SignalP"/>
    </source>
</evidence>
<dbReference type="PROSITE" id="PS51257">
    <property type="entry name" value="PROKAR_LIPOPROTEIN"/>
    <property type="match status" value="1"/>
</dbReference>
<dbReference type="PANTHER" id="PTHR10587">
    <property type="entry name" value="GLYCOSYL TRANSFERASE-RELATED"/>
    <property type="match status" value="1"/>
</dbReference>
<dbReference type="PROSITE" id="PS51677">
    <property type="entry name" value="NODB"/>
    <property type="match status" value="1"/>
</dbReference>
<protein>
    <submittedName>
        <fullName evidence="4">Peptidoglycan/xylan/chitin deacetylase (PgdA/CDA1 family)</fullName>
    </submittedName>
</protein>
<accession>A0ABS2PIS9</accession>
<dbReference type="InterPro" id="IPR002509">
    <property type="entry name" value="NODB_dom"/>
</dbReference>
<feature type="chain" id="PRO_5045641584" evidence="2">
    <location>
        <begin position="23"/>
        <end position="289"/>
    </location>
</feature>
<organism evidence="4 5">
    <name type="scientific">Geomicrobium sediminis</name>
    <dbReference type="NCBI Taxonomy" id="1347788"/>
    <lineage>
        <taxon>Bacteria</taxon>
        <taxon>Bacillati</taxon>
        <taxon>Bacillota</taxon>
        <taxon>Bacilli</taxon>
        <taxon>Bacillales</taxon>
        <taxon>Geomicrobium</taxon>
    </lineage>
</organism>
<dbReference type="Proteomes" id="UP000741863">
    <property type="component" value="Unassembled WGS sequence"/>
</dbReference>
<dbReference type="CDD" id="cd10917">
    <property type="entry name" value="CE4_NodB_like_6s_7s"/>
    <property type="match status" value="1"/>
</dbReference>
<dbReference type="InterPro" id="IPR050248">
    <property type="entry name" value="Polysacc_deacetylase_ArnD"/>
</dbReference>
<dbReference type="Pfam" id="PF01522">
    <property type="entry name" value="Polysacc_deac_1"/>
    <property type="match status" value="1"/>
</dbReference>
<keyword evidence="2" id="KW-0732">Signal</keyword>
<feature type="signal peptide" evidence="2">
    <location>
        <begin position="1"/>
        <end position="22"/>
    </location>
</feature>
<gene>
    <name evidence="4" type="ORF">JOD17_004341</name>
</gene>
<evidence type="ECO:0000313" key="4">
    <source>
        <dbReference type="EMBL" id="MBM7635192.1"/>
    </source>
</evidence>
<dbReference type="InterPro" id="IPR011330">
    <property type="entry name" value="Glyco_hydro/deAcase_b/a-brl"/>
</dbReference>
<dbReference type="EMBL" id="JAFBEC010000030">
    <property type="protein sequence ID" value="MBM7635192.1"/>
    <property type="molecule type" value="Genomic_DNA"/>
</dbReference>